<sequence length="624" mass="69780">MTDNRLSLWCLVDGKPTSKAFSVKIASDDTVDGLKKLIKAESAVEFKDVDANDLTLWRVSITVVAEDKHIAILLNEIDSKTELVPTDDLSDIFEDNRPKKTIHILVQRPPLVHAPISARVSTPLSDHLSDESRPGAPLSGDLRVDIKKIADKFFATGSKHADFLDMSGCGKTRSVIELLCLQWGFYFNAAEKDLGSSDLSQLAEFLDAKTMEEQGPPQNTVFASNMTLVLFLSRILVLKYCLQIPDCRQTFSSASWAVLQVCPHMFQDVFAGLFSILYNRLEGLTIFELALRPIVRDEFLSVQETLATHAYPNFSSGTKLRLVVDEAQILGDNGSELFQSSFMETDPQPMLSPILNGFRKAGDQDLTIIYCGVGLSIQTLHWALGSGHGVKEEGSSTFLYLEFPGWTCRDSVQSYIDRLKEQLPNVESKATVDTLIPPAAVNMLYKRLRGRFRPIVTAIEEILRTGDPAKWEAIIDDIENIIVSWKEQERRGNLTGELLRLETKIDKHPKKFASFSSIKETLGLFLYRHCLLDATEIVLENEARLVEVAFGRIKIFGGTARTVLDEPFALKATFNYFREKDPSLVSAAERAMLHSDNPSVHGNMWEAMMPPVLVETFKSRPLSS</sequence>
<dbReference type="InterPro" id="IPR045379">
    <property type="entry name" value="Crinkler_N"/>
</dbReference>
<dbReference type="Pfam" id="PF20147">
    <property type="entry name" value="Crinkler"/>
    <property type="match status" value="1"/>
</dbReference>
<feature type="non-terminal residue" evidence="5">
    <location>
        <position position="624"/>
    </location>
</feature>
<comment type="subcellular location">
    <subcellularLocation>
        <location evidence="1">Host cell</location>
    </subcellularLocation>
    <subcellularLocation>
        <location evidence="2">Secreted</location>
    </subcellularLocation>
</comment>
<evidence type="ECO:0000313" key="6">
    <source>
        <dbReference type="Proteomes" id="UP000726737"/>
    </source>
</evidence>
<protein>
    <recommendedName>
        <fullName evidence="4">Crinkler effector protein N-terminal domain-containing protein</fullName>
    </recommendedName>
</protein>
<evidence type="ECO:0000256" key="2">
    <source>
        <dbReference type="ARBA" id="ARBA00004613"/>
    </source>
</evidence>
<organism evidence="5 6">
    <name type="scientific">Mortierella polycephala</name>
    <dbReference type="NCBI Taxonomy" id="41804"/>
    <lineage>
        <taxon>Eukaryota</taxon>
        <taxon>Fungi</taxon>
        <taxon>Fungi incertae sedis</taxon>
        <taxon>Mucoromycota</taxon>
        <taxon>Mortierellomycotina</taxon>
        <taxon>Mortierellomycetes</taxon>
        <taxon>Mortierellales</taxon>
        <taxon>Mortierellaceae</taxon>
        <taxon>Mortierella</taxon>
    </lineage>
</organism>
<accession>A0A9P6PLP1</accession>
<dbReference type="Proteomes" id="UP000726737">
    <property type="component" value="Unassembled WGS sequence"/>
</dbReference>
<comment type="caution">
    <text evidence="5">The sequence shown here is derived from an EMBL/GenBank/DDBJ whole genome shotgun (WGS) entry which is preliminary data.</text>
</comment>
<reference evidence="5" key="1">
    <citation type="journal article" date="2020" name="Fungal Divers.">
        <title>Resolving the Mortierellaceae phylogeny through synthesis of multi-gene phylogenetics and phylogenomics.</title>
        <authorList>
            <person name="Vandepol N."/>
            <person name="Liber J."/>
            <person name="Desiro A."/>
            <person name="Na H."/>
            <person name="Kennedy M."/>
            <person name="Barry K."/>
            <person name="Grigoriev I.V."/>
            <person name="Miller A.N."/>
            <person name="O'Donnell K."/>
            <person name="Stajich J.E."/>
            <person name="Bonito G."/>
        </authorList>
    </citation>
    <scope>NUCLEOTIDE SEQUENCE</scope>
    <source>
        <strain evidence="5">KOD948</strain>
    </source>
</reference>
<evidence type="ECO:0000256" key="3">
    <source>
        <dbReference type="ARBA" id="ARBA00022525"/>
    </source>
</evidence>
<evidence type="ECO:0000259" key="4">
    <source>
        <dbReference type="Pfam" id="PF20147"/>
    </source>
</evidence>
<keyword evidence="3" id="KW-0964">Secreted</keyword>
<dbReference type="AlphaFoldDB" id="A0A9P6PLP1"/>
<evidence type="ECO:0000313" key="5">
    <source>
        <dbReference type="EMBL" id="KAG0247773.1"/>
    </source>
</evidence>
<gene>
    <name evidence="5" type="ORF">BG011_000951</name>
</gene>
<feature type="domain" description="Crinkler effector protein N-terminal" evidence="4">
    <location>
        <begin position="6"/>
        <end position="107"/>
    </location>
</feature>
<proteinExistence type="predicted"/>
<dbReference type="OrthoDB" id="2393824at2759"/>
<dbReference type="GO" id="GO:0043657">
    <property type="term" value="C:host cell"/>
    <property type="evidence" value="ECO:0007669"/>
    <property type="project" value="UniProtKB-SubCell"/>
</dbReference>
<keyword evidence="6" id="KW-1185">Reference proteome</keyword>
<dbReference type="EMBL" id="JAAAJA010001221">
    <property type="protein sequence ID" value="KAG0247773.1"/>
    <property type="molecule type" value="Genomic_DNA"/>
</dbReference>
<evidence type="ECO:0000256" key="1">
    <source>
        <dbReference type="ARBA" id="ARBA00004340"/>
    </source>
</evidence>
<name>A0A9P6PLP1_9FUNG</name>
<dbReference type="GO" id="GO:0005576">
    <property type="term" value="C:extracellular region"/>
    <property type="evidence" value="ECO:0007669"/>
    <property type="project" value="UniProtKB-SubCell"/>
</dbReference>